<dbReference type="InterPro" id="IPR004365">
    <property type="entry name" value="NA-bd_OB_tRNA"/>
</dbReference>
<dbReference type="InterPro" id="IPR004013">
    <property type="entry name" value="PHP_dom"/>
</dbReference>
<evidence type="ECO:0000256" key="2">
    <source>
        <dbReference type="ARBA" id="ARBA00012417"/>
    </source>
</evidence>
<evidence type="ECO:0000256" key="6">
    <source>
        <dbReference type="ARBA" id="ARBA00022705"/>
    </source>
</evidence>
<dbReference type="Pfam" id="PF02811">
    <property type="entry name" value="PHP"/>
    <property type="match status" value="1"/>
</dbReference>
<dbReference type="SMART" id="SM00481">
    <property type="entry name" value="POLIIIAc"/>
    <property type="match status" value="1"/>
</dbReference>
<dbReference type="InterPro" id="IPR003141">
    <property type="entry name" value="Pol/His_phosphatase_N"/>
</dbReference>
<name>A0ABU5L6V6_9RICK</name>
<dbReference type="RefSeq" id="WP_322497364.1">
    <property type="nucleotide sequence ID" value="NZ_JARGYT010000007.1"/>
</dbReference>
<proteinExistence type="predicted"/>
<dbReference type="Pfam" id="PF01336">
    <property type="entry name" value="tRNA_anti-codon"/>
    <property type="match status" value="1"/>
</dbReference>
<keyword evidence="5" id="KW-0548">Nucleotidyltransferase</keyword>
<dbReference type="PANTHER" id="PTHR32294">
    <property type="entry name" value="DNA POLYMERASE III SUBUNIT ALPHA"/>
    <property type="match status" value="1"/>
</dbReference>
<dbReference type="InterPro" id="IPR040982">
    <property type="entry name" value="DNA_pol3_finger"/>
</dbReference>
<keyword evidence="11" id="KW-1185">Reference proteome</keyword>
<dbReference type="Gene3D" id="1.10.150.870">
    <property type="match status" value="1"/>
</dbReference>
<dbReference type="SUPFAM" id="SSF89550">
    <property type="entry name" value="PHP domain-like"/>
    <property type="match status" value="1"/>
</dbReference>
<feature type="domain" description="Polymerase/histidinol phosphatase N-terminal" evidence="9">
    <location>
        <begin position="10"/>
        <end position="77"/>
    </location>
</feature>
<dbReference type="Pfam" id="PF17657">
    <property type="entry name" value="DNA_pol3_finger"/>
    <property type="match status" value="1"/>
</dbReference>
<sequence>MSFLNCKSFTHLRVYSDYSIGKSTIRIKELAITAHKNQMSALCISDRKNLCASMEFTLECIKLGIKPLIGCSVFVKCNSGKVLDIILIAKNYCGYQNLLKLVTDSFLSDSSENYIEFTNLSANSSGILAISGALNINLDKKDYCSSMLLLRNIFANDLFIEIVRDGSISKIQEDLLLNTAYEMDIPIVATNPMHFISKEDQEAYDALLCISNGAFLAQSEDRECSNKEHYFKNSSEMEDLFKDLPEAIENTELISIKCSIWPKKMNPLLPKFSQNEDEDISYQAKAALEKLIMHLPKLQQIEYVKRLEYELEVIKRMGFSGYFLIVSDFIKWSKVNGIPVGPGRGSGAGSLVAWALQIIDIDPIKFGLLFERFLNPERISMPDFDIDFCQERREEVIEYVRKKYGYDKVASIITFGKLQARAVLRDVGRVMQIPYGQVDKICKMVPNNPANPVTLKEAIDLDHNLKEMSRNDKLIEKLLSISLQLEGVNRHVSTHAAGIIIADRPLQEIVALYKDANSYLPVIQYSLKHAEIAGLMKFDFLGLRTLSVMDHAIKLIKNHKNIDVNIPDSYDDQKTYELLSSGNVEGVFQFEGAGMKEAIKKLKPDKIDDLIALTSLYRPGPMDNLPDYITRKHGASNVEYPHPLLEGILKDTYGIIIYQEQVMQIAQKVAGYSMGEADFLRRAMGKKSKKAMEEQKAIFIEKSLKNSITDDDAQKLFAFIEKFASYGFNKSHAAAYSVISYKTAYLKAHYAIEFLTASLNFELHDLDKISMFSNNAKFSGIKVEPPDINISMAKFSIVDGKIFYGLGAIKNVGMNAVEEICKERTLNGKFKDLDDFLDRCAYLINKRMMEGLIKSGSLDKLFNNRKALFQNIDLLVKKEDKIMQQQSLINEDSRLNIIHSAEEWGILEKSKNEFDFLGTYVAFHPFELYRKFFEYFNIVSASYINNLPSYTSLANFKVAGIVTSKKIKSSKRGKFAFLQLTDETGVLDLSIFDESLLYRTNDINNEGDHVLCTIAIKNDGQRRRMIIEKLEKLEEIVRASIRSCDIYISSNDAVEELIRFTSSKQDGITVKLQANLNDSIVVFDVPDLYISYENLLFLKSLKNITIVENYL</sequence>
<dbReference type="CDD" id="cd04485">
    <property type="entry name" value="DnaE_OBF"/>
    <property type="match status" value="1"/>
</dbReference>
<accession>A0ABU5L6V6</accession>
<evidence type="ECO:0000313" key="11">
    <source>
        <dbReference type="Proteomes" id="UP001293791"/>
    </source>
</evidence>
<dbReference type="Pfam" id="PF14579">
    <property type="entry name" value="HHH_6"/>
    <property type="match status" value="1"/>
</dbReference>
<keyword evidence="7" id="KW-0239">DNA-directed DNA polymerase</keyword>
<dbReference type="InterPro" id="IPR004805">
    <property type="entry name" value="DnaE2/DnaE/PolC"/>
</dbReference>
<evidence type="ECO:0000256" key="8">
    <source>
        <dbReference type="ARBA" id="ARBA00049244"/>
    </source>
</evidence>
<dbReference type="NCBIfam" id="TIGR00594">
    <property type="entry name" value="polc"/>
    <property type="match status" value="1"/>
</dbReference>
<dbReference type="Gene3D" id="3.20.20.140">
    <property type="entry name" value="Metal-dependent hydrolases"/>
    <property type="match status" value="1"/>
</dbReference>
<reference evidence="10 11" key="1">
    <citation type="submission" date="2023-02" db="EMBL/GenBank/DDBJ databases">
        <title>Host association and intracellularity evolved multiple times independently in the Rickettsiales.</title>
        <authorList>
            <person name="Castelli M."/>
            <person name="Nardi T."/>
            <person name="Gammuto L."/>
            <person name="Bellinzona G."/>
            <person name="Sabaneyeva E."/>
            <person name="Potekhin A."/>
            <person name="Serra V."/>
            <person name="Petroni G."/>
            <person name="Sassera D."/>
        </authorList>
    </citation>
    <scope>NUCLEOTIDE SEQUENCE [LARGE SCALE GENOMIC DNA]</scope>
    <source>
        <strain evidence="10 11">BOD18</strain>
    </source>
</reference>
<dbReference type="InterPro" id="IPR029460">
    <property type="entry name" value="DNAPol_HHH"/>
</dbReference>
<evidence type="ECO:0000256" key="5">
    <source>
        <dbReference type="ARBA" id="ARBA00022695"/>
    </source>
</evidence>
<comment type="catalytic activity">
    <reaction evidence="8">
        <text>DNA(n) + a 2'-deoxyribonucleoside 5'-triphosphate = DNA(n+1) + diphosphate</text>
        <dbReference type="Rhea" id="RHEA:22508"/>
        <dbReference type="Rhea" id="RHEA-COMP:17339"/>
        <dbReference type="Rhea" id="RHEA-COMP:17340"/>
        <dbReference type="ChEBI" id="CHEBI:33019"/>
        <dbReference type="ChEBI" id="CHEBI:61560"/>
        <dbReference type="ChEBI" id="CHEBI:173112"/>
        <dbReference type="EC" id="2.7.7.7"/>
    </reaction>
</comment>
<dbReference type="InterPro" id="IPR016195">
    <property type="entry name" value="Pol/histidinol_Pase-like"/>
</dbReference>
<evidence type="ECO:0000259" key="9">
    <source>
        <dbReference type="SMART" id="SM00481"/>
    </source>
</evidence>
<dbReference type="NCBIfam" id="NF004226">
    <property type="entry name" value="PRK05673.1"/>
    <property type="match status" value="1"/>
</dbReference>
<dbReference type="InterPro" id="IPR011708">
    <property type="entry name" value="DNA_pol3_alpha_NTPase_dom"/>
</dbReference>
<gene>
    <name evidence="10" type="ORF">Cyrtocomes_00222</name>
</gene>
<evidence type="ECO:0000313" key="10">
    <source>
        <dbReference type="EMBL" id="MDZ5761862.1"/>
    </source>
</evidence>
<organism evidence="10 11">
    <name type="scientific">Candidatus Cyrtobacter comes</name>
    <dbReference type="NCBI Taxonomy" id="675776"/>
    <lineage>
        <taxon>Bacteria</taxon>
        <taxon>Pseudomonadati</taxon>
        <taxon>Pseudomonadota</taxon>
        <taxon>Alphaproteobacteria</taxon>
        <taxon>Rickettsiales</taxon>
        <taxon>Candidatus Midichloriaceae</taxon>
        <taxon>Candidatus Cyrtobacter</taxon>
    </lineage>
</organism>
<evidence type="ECO:0000256" key="1">
    <source>
        <dbReference type="ARBA" id="ARBA00004496"/>
    </source>
</evidence>
<dbReference type="Proteomes" id="UP001293791">
    <property type="component" value="Unassembled WGS sequence"/>
</dbReference>
<evidence type="ECO:0000256" key="3">
    <source>
        <dbReference type="ARBA" id="ARBA00019114"/>
    </source>
</evidence>
<dbReference type="EC" id="2.7.7.7" evidence="2"/>
<comment type="subcellular location">
    <subcellularLocation>
        <location evidence="1">Cytoplasm</location>
    </subcellularLocation>
</comment>
<protein>
    <recommendedName>
        <fullName evidence="3">DNA polymerase III subunit alpha</fullName>
        <ecNumber evidence="2">2.7.7.7</ecNumber>
    </recommendedName>
</protein>
<keyword evidence="4" id="KW-0808">Transferase</keyword>
<dbReference type="EMBL" id="JARGYT010000007">
    <property type="protein sequence ID" value="MDZ5761862.1"/>
    <property type="molecule type" value="Genomic_DNA"/>
</dbReference>
<dbReference type="Gene3D" id="1.10.10.1600">
    <property type="entry name" value="Bacterial DNA polymerase III alpha subunit, thumb domain"/>
    <property type="match status" value="1"/>
</dbReference>
<evidence type="ECO:0000256" key="7">
    <source>
        <dbReference type="ARBA" id="ARBA00022932"/>
    </source>
</evidence>
<evidence type="ECO:0000256" key="4">
    <source>
        <dbReference type="ARBA" id="ARBA00022679"/>
    </source>
</evidence>
<dbReference type="PANTHER" id="PTHR32294:SF0">
    <property type="entry name" value="DNA POLYMERASE III SUBUNIT ALPHA"/>
    <property type="match status" value="1"/>
</dbReference>
<keyword evidence="6" id="KW-0235">DNA replication</keyword>
<dbReference type="Pfam" id="PF07733">
    <property type="entry name" value="DNA_pol3_alpha"/>
    <property type="match status" value="1"/>
</dbReference>
<comment type="caution">
    <text evidence="10">The sequence shown here is derived from an EMBL/GenBank/DDBJ whole genome shotgun (WGS) entry which is preliminary data.</text>
</comment>
<dbReference type="InterPro" id="IPR041931">
    <property type="entry name" value="DNA_pol3_alpha_thumb_dom"/>
</dbReference>